<sequence length="84" mass="8606">MHVRRVLALAVATPVLLATLGVTAAAARPGPTADDQPAAGDIWSRPDPHRNHPGHDPKQKSADDDMDAEDGLVGGLAGGLLGRV</sequence>
<comment type="caution">
    <text evidence="3">The sequence shown here is derived from an EMBL/GenBank/DDBJ whole genome shotgun (WGS) entry which is preliminary data.</text>
</comment>
<accession>A0A1S2QHH3</accession>
<proteinExistence type="predicted"/>
<reference evidence="3 4" key="1">
    <citation type="submission" date="2016-10" db="EMBL/GenBank/DDBJ databases">
        <title>Genome sequence of Streptomyces sp. MUSC 1.</title>
        <authorList>
            <person name="Lee L.-H."/>
            <person name="Ser H.-L."/>
            <person name="Law J.W.-F."/>
        </authorList>
    </citation>
    <scope>NUCLEOTIDE SEQUENCE [LARGE SCALE GENOMIC DNA]</scope>
    <source>
        <strain evidence="3 4">MUSC 1</strain>
    </source>
</reference>
<dbReference type="Proteomes" id="UP000179642">
    <property type="component" value="Unassembled WGS sequence"/>
</dbReference>
<feature type="compositionally biased region" description="Gly residues" evidence="1">
    <location>
        <begin position="72"/>
        <end position="84"/>
    </location>
</feature>
<feature type="chain" id="PRO_5038990543" evidence="2">
    <location>
        <begin position="25"/>
        <end position="84"/>
    </location>
</feature>
<evidence type="ECO:0000256" key="1">
    <source>
        <dbReference type="SAM" id="MobiDB-lite"/>
    </source>
</evidence>
<keyword evidence="2" id="KW-0732">Signal</keyword>
<evidence type="ECO:0000313" key="3">
    <source>
        <dbReference type="EMBL" id="OIK05612.1"/>
    </source>
</evidence>
<name>A0A1S2QHH3_9ACTN</name>
<protein>
    <submittedName>
        <fullName evidence="3">Uncharacterized protein</fullName>
    </submittedName>
</protein>
<feature type="signal peptide" evidence="2">
    <location>
        <begin position="1"/>
        <end position="24"/>
    </location>
</feature>
<gene>
    <name evidence="3" type="ORF">BIV23_11980</name>
</gene>
<dbReference type="AlphaFoldDB" id="A0A1S2QHH3"/>
<organism evidence="3 4">
    <name type="scientific">Streptomyces monashensis</name>
    <dbReference type="NCBI Taxonomy" id="1678012"/>
    <lineage>
        <taxon>Bacteria</taxon>
        <taxon>Bacillati</taxon>
        <taxon>Actinomycetota</taxon>
        <taxon>Actinomycetes</taxon>
        <taxon>Kitasatosporales</taxon>
        <taxon>Streptomycetaceae</taxon>
        <taxon>Streptomyces</taxon>
    </lineage>
</organism>
<feature type="compositionally biased region" description="Basic and acidic residues" evidence="1">
    <location>
        <begin position="44"/>
        <end position="63"/>
    </location>
</feature>
<keyword evidence="4" id="KW-1185">Reference proteome</keyword>
<evidence type="ECO:0000256" key="2">
    <source>
        <dbReference type="SAM" id="SignalP"/>
    </source>
</evidence>
<dbReference type="EMBL" id="MLYO01000019">
    <property type="protein sequence ID" value="OIK05612.1"/>
    <property type="molecule type" value="Genomic_DNA"/>
</dbReference>
<dbReference type="RefSeq" id="WP_071380777.1">
    <property type="nucleotide sequence ID" value="NZ_MLYO01000019.1"/>
</dbReference>
<evidence type="ECO:0000313" key="4">
    <source>
        <dbReference type="Proteomes" id="UP000179642"/>
    </source>
</evidence>
<feature type="region of interest" description="Disordered" evidence="1">
    <location>
        <begin position="25"/>
        <end position="84"/>
    </location>
</feature>